<keyword evidence="4" id="KW-1185">Reference proteome</keyword>
<reference evidence="4" key="1">
    <citation type="journal article" date="2019" name="Int. J. Syst. Evol. Microbiol.">
        <title>The Global Catalogue of Microorganisms (GCM) 10K type strain sequencing project: providing services to taxonomists for standard genome sequencing and annotation.</title>
        <authorList>
            <consortium name="The Broad Institute Genomics Platform"/>
            <consortium name="The Broad Institute Genome Sequencing Center for Infectious Disease"/>
            <person name="Wu L."/>
            <person name="Ma J."/>
        </authorList>
    </citation>
    <scope>NUCLEOTIDE SEQUENCE [LARGE SCALE GENOMIC DNA]</scope>
    <source>
        <strain evidence="4">CCUG 53762</strain>
    </source>
</reference>
<gene>
    <name evidence="3" type="ORF">ACFSAH_00500</name>
</gene>
<dbReference type="InterPro" id="IPR026444">
    <property type="entry name" value="Secre_tail"/>
</dbReference>
<protein>
    <submittedName>
        <fullName evidence="3">T9SS type A sorting domain-containing protein</fullName>
    </submittedName>
</protein>
<dbReference type="Proteomes" id="UP001597118">
    <property type="component" value="Unassembled WGS sequence"/>
</dbReference>
<sequence length="500" mass="55149">MKKLILTAMITASTIMLYAQSSWELENETVNYNMMGTAQGTLTRTGANLNLISTTTDPAYLPCPTDGIVHVLTSSAYSGPGFNPPFPGNIFTLNQENGTLTFNATNSYTVSNRFSMYDLQNASPLTKLSFSLSFNENTSPNSIWQFVIGRKHADPDDGIFTKTAIVGNGALTDVFSGFRWVITNDNEGRKIQFQYRRKNSPTATGTNTDISSTLFEAGTTYDVQIICNNTNQPQQFMLAGNQTTINSMRTMVIVDNAIVAIANATDGASNNQVHSNIMPVNTTINSFAFSGNRPQTESTTDSEITLSNISWNYVKPSVLPVSFISFTGKSINEGIQLNWQTGSEEKNSRFEIYRSADGQAFSKIGSLSGNLNSNQINSYSFIDDSPFLGDNYYQLRQIDVDGKSSTYDKIIFIANGFGKEEFNAFVSQDKQVNIKVFLAKSERVLVRLTDITGRVIYQSGTTLRQNENHIQLPIIPLASGIYVVSMVNEDNKVRTAKIIL</sequence>
<organism evidence="3 4">
    <name type="scientific">Pseudopedobacter beijingensis</name>
    <dbReference type="NCBI Taxonomy" id="1207056"/>
    <lineage>
        <taxon>Bacteria</taxon>
        <taxon>Pseudomonadati</taxon>
        <taxon>Bacteroidota</taxon>
        <taxon>Sphingobacteriia</taxon>
        <taxon>Sphingobacteriales</taxon>
        <taxon>Sphingobacteriaceae</taxon>
        <taxon>Pseudopedobacter</taxon>
    </lineage>
</organism>
<feature type="signal peptide" evidence="1">
    <location>
        <begin position="1"/>
        <end position="19"/>
    </location>
</feature>
<evidence type="ECO:0000313" key="3">
    <source>
        <dbReference type="EMBL" id="MFD1628331.1"/>
    </source>
</evidence>
<feature type="domain" description="Secretion system C-terminal sorting" evidence="2">
    <location>
        <begin position="430"/>
        <end position="499"/>
    </location>
</feature>
<keyword evidence="1" id="KW-0732">Signal</keyword>
<evidence type="ECO:0000256" key="1">
    <source>
        <dbReference type="SAM" id="SignalP"/>
    </source>
</evidence>
<dbReference type="InterPro" id="IPR013783">
    <property type="entry name" value="Ig-like_fold"/>
</dbReference>
<dbReference type="Pfam" id="PF18962">
    <property type="entry name" value="Por_Secre_tail"/>
    <property type="match status" value="1"/>
</dbReference>
<feature type="chain" id="PRO_5046597483" evidence="1">
    <location>
        <begin position="20"/>
        <end position="500"/>
    </location>
</feature>
<proteinExistence type="predicted"/>
<evidence type="ECO:0000313" key="4">
    <source>
        <dbReference type="Proteomes" id="UP001597118"/>
    </source>
</evidence>
<name>A0ABW4I6F8_9SPHI</name>
<dbReference type="Gene3D" id="2.60.40.10">
    <property type="entry name" value="Immunoglobulins"/>
    <property type="match status" value="1"/>
</dbReference>
<dbReference type="EMBL" id="JBHUDG010000001">
    <property type="protein sequence ID" value="MFD1628331.1"/>
    <property type="molecule type" value="Genomic_DNA"/>
</dbReference>
<evidence type="ECO:0000259" key="2">
    <source>
        <dbReference type="Pfam" id="PF18962"/>
    </source>
</evidence>
<accession>A0ABW4I6F8</accession>
<comment type="caution">
    <text evidence="3">The sequence shown here is derived from an EMBL/GenBank/DDBJ whole genome shotgun (WGS) entry which is preliminary data.</text>
</comment>
<dbReference type="NCBIfam" id="TIGR04183">
    <property type="entry name" value="Por_Secre_tail"/>
    <property type="match status" value="1"/>
</dbReference>
<dbReference type="RefSeq" id="WP_379660718.1">
    <property type="nucleotide sequence ID" value="NZ_JBHUDG010000001.1"/>
</dbReference>